<dbReference type="EMBL" id="LAZR01057015">
    <property type="protein sequence ID" value="KKK72921.1"/>
    <property type="molecule type" value="Genomic_DNA"/>
</dbReference>
<dbReference type="AlphaFoldDB" id="A0A0F9AL71"/>
<comment type="caution">
    <text evidence="2">The sequence shown here is derived from an EMBL/GenBank/DDBJ whole genome shotgun (WGS) entry which is preliminary data.</text>
</comment>
<sequence>SLFIIGKFKAPKLSPFISSPVFDLKSLNNNKIIPILESGRSTYPDFMNKAINRATGDLLVQWNDDAFMADGGWQALKNRATKWKEAAGFRFPYANVRKFPPDHAKFMRPSWMSFGCYRRSTLEFCGTYHPEIHFYHCDTELCKRVQILKGMRSLPYLDACKVYHLNNTSGRTRTKQDRQGKRDASKCKSVCQQTRNRREIPSGVSVLPSA</sequence>
<feature type="compositionally biased region" description="Basic and acidic residues" evidence="1">
    <location>
        <begin position="174"/>
        <end position="186"/>
    </location>
</feature>
<protein>
    <recommendedName>
        <fullName evidence="3">Glycosyltransferase 2-like domain-containing protein</fullName>
    </recommendedName>
</protein>
<organism evidence="2">
    <name type="scientific">marine sediment metagenome</name>
    <dbReference type="NCBI Taxonomy" id="412755"/>
    <lineage>
        <taxon>unclassified sequences</taxon>
        <taxon>metagenomes</taxon>
        <taxon>ecological metagenomes</taxon>
    </lineage>
</organism>
<dbReference type="Gene3D" id="3.90.550.10">
    <property type="entry name" value="Spore Coat Polysaccharide Biosynthesis Protein SpsA, Chain A"/>
    <property type="match status" value="1"/>
</dbReference>
<feature type="non-terminal residue" evidence="2">
    <location>
        <position position="1"/>
    </location>
</feature>
<reference evidence="2" key="1">
    <citation type="journal article" date="2015" name="Nature">
        <title>Complex archaea that bridge the gap between prokaryotes and eukaryotes.</title>
        <authorList>
            <person name="Spang A."/>
            <person name="Saw J.H."/>
            <person name="Jorgensen S.L."/>
            <person name="Zaremba-Niedzwiedzka K."/>
            <person name="Martijn J."/>
            <person name="Lind A.E."/>
            <person name="van Eijk R."/>
            <person name="Schleper C."/>
            <person name="Guy L."/>
            <person name="Ettema T.J."/>
        </authorList>
    </citation>
    <scope>NUCLEOTIDE SEQUENCE</scope>
</reference>
<proteinExistence type="predicted"/>
<evidence type="ECO:0008006" key="3">
    <source>
        <dbReference type="Google" id="ProtNLM"/>
    </source>
</evidence>
<dbReference type="InterPro" id="IPR029044">
    <property type="entry name" value="Nucleotide-diphossugar_trans"/>
</dbReference>
<name>A0A0F9AL71_9ZZZZ</name>
<gene>
    <name evidence="2" type="ORF">LCGC14_2899020</name>
</gene>
<feature type="region of interest" description="Disordered" evidence="1">
    <location>
        <begin position="170"/>
        <end position="193"/>
    </location>
</feature>
<accession>A0A0F9AL71</accession>
<evidence type="ECO:0000313" key="2">
    <source>
        <dbReference type="EMBL" id="KKK72921.1"/>
    </source>
</evidence>
<dbReference type="SUPFAM" id="SSF53448">
    <property type="entry name" value="Nucleotide-diphospho-sugar transferases"/>
    <property type="match status" value="1"/>
</dbReference>
<evidence type="ECO:0000256" key="1">
    <source>
        <dbReference type="SAM" id="MobiDB-lite"/>
    </source>
</evidence>